<proteinExistence type="predicted"/>
<dbReference type="AlphaFoldDB" id="A0AAV7NQX4"/>
<name>A0AAV7NQX4_PLEWA</name>
<dbReference type="Proteomes" id="UP001066276">
    <property type="component" value="Chromosome 8"/>
</dbReference>
<accession>A0AAV7NQX4</accession>
<keyword evidence="2" id="KW-1185">Reference proteome</keyword>
<reference evidence="1" key="1">
    <citation type="journal article" date="2022" name="bioRxiv">
        <title>Sequencing and chromosome-scale assembly of the giantPleurodeles waltlgenome.</title>
        <authorList>
            <person name="Brown T."/>
            <person name="Elewa A."/>
            <person name="Iarovenko S."/>
            <person name="Subramanian E."/>
            <person name="Araus A.J."/>
            <person name="Petzold A."/>
            <person name="Susuki M."/>
            <person name="Suzuki K.-i.T."/>
            <person name="Hayashi T."/>
            <person name="Toyoda A."/>
            <person name="Oliveira C."/>
            <person name="Osipova E."/>
            <person name="Leigh N.D."/>
            <person name="Simon A."/>
            <person name="Yun M.H."/>
        </authorList>
    </citation>
    <scope>NUCLEOTIDE SEQUENCE</scope>
    <source>
        <strain evidence="1">20211129_DDA</strain>
        <tissue evidence="1">Liver</tissue>
    </source>
</reference>
<protein>
    <submittedName>
        <fullName evidence="1">Uncharacterized protein</fullName>
    </submittedName>
</protein>
<dbReference type="EMBL" id="JANPWB010000012">
    <property type="protein sequence ID" value="KAJ1117032.1"/>
    <property type="molecule type" value="Genomic_DNA"/>
</dbReference>
<sequence length="124" mass="13873">MKRGLAAGLTKDPGVTPLKRNVVHEATDRYFELSPQLCVLDLPEHAVDQKATDGFLDLALTLVRRQIIMSYKSAWGLDINRSGLARWVDCEREALHIEEARGLLKVPIQPAWDAMINVFSSSES</sequence>
<gene>
    <name evidence="1" type="ORF">NDU88_005233</name>
</gene>
<organism evidence="1 2">
    <name type="scientific">Pleurodeles waltl</name>
    <name type="common">Iberian ribbed newt</name>
    <dbReference type="NCBI Taxonomy" id="8319"/>
    <lineage>
        <taxon>Eukaryota</taxon>
        <taxon>Metazoa</taxon>
        <taxon>Chordata</taxon>
        <taxon>Craniata</taxon>
        <taxon>Vertebrata</taxon>
        <taxon>Euteleostomi</taxon>
        <taxon>Amphibia</taxon>
        <taxon>Batrachia</taxon>
        <taxon>Caudata</taxon>
        <taxon>Salamandroidea</taxon>
        <taxon>Salamandridae</taxon>
        <taxon>Pleurodelinae</taxon>
        <taxon>Pleurodeles</taxon>
    </lineage>
</organism>
<evidence type="ECO:0000313" key="1">
    <source>
        <dbReference type="EMBL" id="KAJ1117032.1"/>
    </source>
</evidence>
<comment type="caution">
    <text evidence="1">The sequence shown here is derived from an EMBL/GenBank/DDBJ whole genome shotgun (WGS) entry which is preliminary data.</text>
</comment>
<evidence type="ECO:0000313" key="2">
    <source>
        <dbReference type="Proteomes" id="UP001066276"/>
    </source>
</evidence>